<feature type="transmembrane region" description="Helical" evidence="13">
    <location>
        <begin position="358"/>
        <end position="377"/>
    </location>
</feature>
<feature type="transmembrane region" description="Helical" evidence="13">
    <location>
        <begin position="263"/>
        <end position="284"/>
    </location>
</feature>
<proteinExistence type="inferred from homology"/>
<feature type="transmembrane region" description="Helical" evidence="13">
    <location>
        <begin position="435"/>
        <end position="454"/>
    </location>
</feature>
<feature type="transmembrane region" description="Helical" evidence="13">
    <location>
        <begin position="305"/>
        <end position="324"/>
    </location>
</feature>
<keyword evidence="8 13" id="KW-1133">Transmembrane helix</keyword>
<dbReference type="GO" id="GO:0070762">
    <property type="term" value="C:nuclear pore transmembrane ring"/>
    <property type="evidence" value="ECO:0007669"/>
    <property type="project" value="TreeGrafter"/>
</dbReference>
<evidence type="ECO:0000256" key="2">
    <source>
        <dbReference type="ARBA" id="ARBA00004567"/>
    </source>
</evidence>
<accession>A0A0K6G637</accession>
<dbReference type="GO" id="GO:0005816">
    <property type="term" value="C:spindle pole body"/>
    <property type="evidence" value="ECO:0007669"/>
    <property type="project" value="TreeGrafter"/>
</dbReference>
<keyword evidence="12" id="KW-0539">Nucleus</keyword>
<evidence type="ECO:0000256" key="7">
    <source>
        <dbReference type="ARBA" id="ARBA00022927"/>
    </source>
</evidence>
<evidence type="ECO:0000256" key="6">
    <source>
        <dbReference type="ARBA" id="ARBA00022816"/>
    </source>
</evidence>
<protein>
    <submittedName>
        <fullName evidence="15">Nucleoporin NDC1</fullName>
    </submittedName>
</protein>
<dbReference type="GO" id="GO:0051028">
    <property type="term" value="P:mRNA transport"/>
    <property type="evidence" value="ECO:0007669"/>
    <property type="project" value="UniProtKB-KW"/>
</dbReference>
<evidence type="ECO:0000256" key="4">
    <source>
        <dbReference type="ARBA" id="ARBA00022448"/>
    </source>
</evidence>
<dbReference type="GO" id="GO:0015031">
    <property type="term" value="P:protein transport"/>
    <property type="evidence" value="ECO:0007669"/>
    <property type="project" value="UniProtKB-KW"/>
</dbReference>
<dbReference type="AlphaFoldDB" id="A0A0K6G637"/>
<evidence type="ECO:0000313" key="15">
    <source>
        <dbReference type="EMBL" id="CUA74078.1"/>
    </source>
</evidence>
<keyword evidence="4" id="KW-0813">Transport</keyword>
<keyword evidence="5 13" id="KW-0812">Transmembrane</keyword>
<dbReference type="InterPro" id="IPR019049">
    <property type="entry name" value="Nucleoporin_prot_Ndc1/Nup"/>
</dbReference>
<dbReference type="Pfam" id="PF01965">
    <property type="entry name" value="DJ-1_PfpI"/>
    <property type="match status" value="1"/>
</dbReference>
<feature type="transmembrane region" description="Helical" evidence="13">
    <location>
        <begin position="403"/>
        <end position="423"/>
    </location>
</feature>
<name>A0A0K6G637_9AGAM</name>
<evidence type="ECO:0000313" key="16">
    <source>
        <dbReference type="Proteomes" id="UP000044841"/>
    </source>
</evidence>
<dbReference type="InterPro" id="IPR029062">
    <property type="entry name" value="Class_I_gatase-like"/>
</dbReference>
<dbReference type="PANTHER" id="PTHR13269">
    <property type="entry name" value="NUCLEOPORIN NDC1"/>
    <property type="match status" value="1"/>
</dbReference>
<feature type="transmembrane region" description="Helical" evidence="13">
    <location>
        <begin position="238"/>
        <end position="257"/>
    </location>
</feature>
<evidence type="ECO:0000256" key="11">
    <source>
        <dbReference type="ARBA" id="ARBA00023136"/>
    </source>
</evidence>
<feature type="domain" description="DJ-1/PfpI" evidence="14">
    <location>
        <begin position="31"/>
        <end position="167"/>
    </location>
</feature>
<evidence type="ECO:0000259" key="14">
    <source>
        <dbReference type="Pfam" id="PF01965"/>
    </source>
</evidence>
<evidence type="ECO:0000256" key="9">
    <source>
        <dbReference type="ARBA" id="ARBA00023010"/>
    </source>
</evidence>
<dbReference type="EMBL" id="CYGV01001407">
    <property type="protein sequence ID" value="CUA74078.1"/>
    <property type="molecule type" value="Genomic_DNA"/>
</dbReference>
<dbReference type="CDD" id="cd03139">
    <property type="entry name" value="GATase1_PfpI_2"/>
    <property type="match status" value="1"/>
</dbReference>
<keyword evidence="7" id="KW-0653">Protein transport</keyword>
<dbReference type="SUPFAM" id="SSF52317">
    <property type="entry name" value="Class I glutamine amidotransferase-like"/>
    <property type="match status" value="1"/>
</dbReference>
<dbReference type="Pfam" id="PF09531">
    <property type="entry name" value="Ndc1_Nup"/>
    <property type="match status" value="1"/>
</dbReference>
<comment type="similarity">
    <text evidence="3">Belongs to the NDC1 family.</text>
</comment>
<dbReference type="Gene3D" id="3.40.50.880">
    <property type="match status" value="1"/>
</dbReference>
<dbReference type="GO" id="GO:0030674">
    <property type="term" value="F:protein-macromolecule adaptor activity"/>
    <property type="evidence" value="ECO:0007669"/>
    <property type="project" value="TreeGrafter"/>
</dbReference>
<evidence type="ECO:0000256" key="1">
    <source>
        <dbReference type="ARBA" id="ARBA00004232"/>
    </source>
</evidence>
<gene>
    <name evidence="15" type="ORF">RSOLAG22IIIB_10962</name>
</gene>
<dbReference type="GO" id="GO:0006999">
    <property type="term" value="P:nuclear pore organization"/>
    <property type="evidence" value="ECO:0007669"/>
    <property type="project" value="TreeGrafter"/>
</dbReference>
<keyword evidence="9" id="KW-0811">Translocation</keyword>
<reference evidence="15 16" key="1">
    <citation type="submission" date="2015-07" db="EMBL/GenBank/DDBJ databases">
        <authorList>
            <person name="Noorani M."/>
        </authorList>
    </citation>
    <scope>NUCLEOTIDE SEQUENCE [LARGE SCALE GENOMIC DNA]</scope>
    <source>
        <strain evidence="15">BBA 69670</strain>
    </source>
</reference>
<evidence type="ECO:0000256" key="5">
    <source>
        <dbReference type="ARBA" id="ARBA00022692"/>
    </source>
</evidence>
<evidence type="ECO:0000256" key="3">
    <source>
        <dbReference type="ARBA" id="ARBA00005760"/>
    </source>
</evidence>
<evidence type="ECO:0000256" key="8">
    <source>
        <dbReference type="ARBA" id="ARBA00022989"/>
    </source>
</evidence>
<evidence type="ECO:0000256" key="10">
    <source>
        <dbReference type="ARBA" id="ARBA00023132"/>
    </source>
</evidence>
<keyword evidence="6" id="KW-0509">mRNA transport</keyword>
<dbReference type="GO" id="GO:0070631">
    <property type="term" value="P:spindle pole body localization"/>
    <property type="evidence" value="ECO:0007669"/>
    <property type="project" value="TreeGrafter"/>
</dbReference>
<keyword evidence="16" id="KW-1185">Reference proteome</keyword>
<evidence type="ECO:0000256" key="12">
    <source>
        <dbReference type="ARBA" id="ARBA00023242"/>
    </source>
</evidence>
<dbReference type="PANTHER" id="PTHR13269:SF6">
    <property type="entry name" value="NUCLEOPORIN NDC1"/>
    <property type="match status" value="1"/>
</dbReference>
<dbReference type="InterPro" id="IPR002818">
    <property type="entry name" value="DJ-1/PfpI"/>
</dbReference>
<evidence type="ECO:0000256" key="13">
    <source>
        <dbReference type="SAM" id="Phobius"/>
    </source>
</evidence>
<dbReference type="GO" id="GO:0031965">
    <property type="term" value="C:nuclear membrane"/>
    <property type="evidence" value="ECO:0007669"/>
    <property type="project" value="UniProtKB-SubCell"/>
</dbReference>
<dbReference type="Proteomes" id="UP000044841">
    <property type="component" value="Unassembled WGS sequence"/>
</dbReference>
<keyword evidence="10" id="KW-0906">Nuclear pore complex</keyword>
<comment type="subcellular location">
    <subcellularLocation>
        <location evidence="1">Nucleus membrane</location>
        <topology evidence="1">Multi-pass membrane protein</topology>
    </subcellularLocation>
    <subcellularLocation>
        <location evidence="2">Nucleus</location>
        <location evidence="2">Nuclear pore complex</location>
    </subcellularLocation>
</comment>
<sequence>MELLEAAGINSGLGAYFESIPGAPKPNVKFESEYVAETHDPIRGLAGPPISATKTFDEVSSKQFDVILIPGGSVTPTTMSKPLAEFIRAQVPGAKYVLTVCTGSWLVASLGLLDGKRATSNKFLFNEVRKTASSTVQWVAKARWVVDGNIWTSSGVTAGQDMAYEFLTTVAGAEFATTAKNVVELRATSADDDEFAEVSAMSTVTRTTFPAAQLPVKPTSTSYEGACRHILGQRFRQLLHKAATLAAIVVPLSTLTLRFSLSWLIKNLIHISLTFLFGVLPTLVARKIRRRALQKPRPNTLIAELCALSPLYLAVYAISGLAVAESYATFMSTHVQGLKFSLFTGSNRYPWSVNERHIMLLCGNFILGVGYAALDSVQHRYPAWLRRFGGFTQRRSAATWKSISRSAIFAAYYWPFFIVVYFVLRVPLLVASNKFFGFVLGPFLHFMMRGGAFWQLTSWALFWRMFVLQFTTLLMWDVAGEWFEINASQVIHLSQFKEDPNATLIAGLQSQDAYYKYFAFAELANVISTRPPRRVALFSDLKANPTAWEQVCRECLLFLGKDYARVVARNGVPAAAPAPAPSAPTTTKKSILSTDPVYKHPTQSAGPIDAFVGAANTVATVIPANLSVPAIFLPTPHPTTSIPSSVPSVVSNWKFSLSQVVDVDKLIGRLPPVWARRVRSVVQERKEAVLEGLLEGRAADVWIIEALSTLIAHSLQEDPYGRVQRDIPRVLEAFVSYLGALEQLIDEVNADLTPESEDAVRAVVQPVADALREGIRTIVLEFGHRLKAFTFPPRVAKRLQTMVDYL</sequence>
<organism evidence="15 16">
    <name type="scientific">Rhizoctonia solani</name>
    <dbReference type="NCBI Taxonomy" id="456999"/>
    <lineage>
        <taxon>Eukaryota</taxon>
        <taxon>Fungi</taxon>
        <taxon>Dikarya</taxon>
        <taxon>Basidiomycota</taxon>
        <taxon>Agaricomycotina</taxon>
        <taxon>Agaricomycetes</taxon>
        <taxon>Cantharellales</taxon>
        <taxon>Ceratobasidiaceae</taxon>
        <taxon>Rhizoctonia</taxon>
    </lineage>
</organism>
<keyword evidence="11 13" id="KW-0472">Membrane</keyword>